<dbReference type="SUPFAM" id="SSF51556">
    <property type="entry name" value="Metallo-dependent hydrolases"/>
    <property type="match status" value="1"/>
</dbReference>
<dbReference type="EMBL" id="CP022605">
    <property type="protein sequence ID" value="ASV87741.1"/>
    <property type="molecule type" value="Genomic_DNA"/>
</dbReference>
<protein>
    <recommendedName>
        <fullName evidence="3">Amidohydrolase family protein</fullName>
    </recommendedName>
</protein>
<dbReference type="Gene3D" id="3.20.20.140">
    <property type="entry name" value="Metal-dependent hydrolases"/>
    <property type="match status" value="1"/>
</dbReference>
<dbReference type="Proteomes" id="UP000215256">
    <property type="component" value="Plasmid unnamed1"/>
</dbReference>
<dbReference type="AlphaFoldDB" id="A0A248UMW1"/>
<dbReference type="GO" id="GO:0019213">
    <property type="term" value="F:deacetylase activity"/>
    <property type="evidence" value="ECO:0007669"/>
    <property type="project" value="InterPro"/>
</dbReference>
<accession>A0A248UMW1</accession>
<gene>
    <name evidence="1" type="ORF">CES85_3227</name>
</gene>
<dbReference type="PANTHER" id="PTHR42717:SF1">
    <property type="entry name" value="IMIDAZOLONEPROPIONASE AND RELATED AMIDOHYDROLASES"/>
    <property type="match status" value="1"/>
</dbReference>
<organism evidence="1 2">
    <name type="scientific">Ochrobactrum quorumnocens</name>
    <dbReference type="NCBI Taxonomy" id="271865"/>
    <lineage>
        <taxon>Bacteria</taxon>
        <taxon>Pseudomonadati</taxon>
        <taxon>Pseudomonadota</taxon>
        <taxon>Alphaproteobacteria</taxon>
        <taxon>Hyphomicrobiales</taxon>
        <taxon>Brucellaceae</taxon>
        <taxon>Brucella/Ochrobactrum group</taxon>
        <taxon>Ochrobactrum</taxon>
    </lineage>
</organism>
<geneLocation type="plasmid" evidence="1 2">
    <name>unnamed1</name>
</geneLocation>
<dbReference type="InterPro" id="IPR032466">
    <property type="entry name" value="Metal_Hydrolase"/>
</dbReference>
<keyword evidence="1" id="KW-0614">Plasmid</keyword>
<evidence type="ECO:0008006" key="3">
    <source>
        <dbReference type="Google" id="ProtNLM"/>
    </source>
</evidence>
<name>A0A248UMW1_9HYPH</name>
<dbReference type="PANTHER" id="PTHR42717">
    <property type="entry name" value="DIHYDROOROTASE-RELATED"/>
    <property type="match status" value="1"/>
</dbReference>
<dbReference type="KEGG" id="och:CES85_3227"/>
<sequence>MTTVVDAGSAGEANFHGFREFIWKPNQQQNQIVFALLNLGSPGLVASKHVTELIDARSIDPDRMVEVIQNNKDVIVGIKLRASGVILNSWGVTPVKDAKKISRIVGLPLMCHVGEAPPTVDEVADLLEKGDIITHTYNGKVGGSLKEDPHLLKALQEAAARGVYLDIGHGAASFSFDVFKFALDKGLKPYSISTDIHARNVNGAVRDMATTMSKMLNLGMTLQDVVVGSTLAPLRAIGQKSDDFLKVGSVANLTVFDLVDGNEVVTDSTGSSLTLKKIFEPRWAVMGARAVPSARHKPPASSNRLFTLSDMECC</sequence>
<reference evidence="1 2" key="1">
    <citation type="submission" date="2017-07" db="EMBL/GenBank/DDBJ databases">
        <title>Phylogenetic study on the rhizospheric bacterium Ochrobactrum sp. A44.</title>
        <authorList>
            <person name="Krzyzanowska D.M."/>
            <person name="Ossowicki A."/>
            <person name="Rajewska M."/>
            <person name="Maciag T."/>
            <person name="Kaczynski Z."/>
            <person name="Czerwicka M."/>
            <person name="Jafra S."/>
        </authorList>
    </citation>
    <scope>NUCLEOTIDE SEQUENCE [LARGE SCALE GENOMIC DNA]</scope>
    <source>
        <strain evidence="1 2">A44</strain>
        <plasmid evidence="1 2">unnamed1</plasmid>
    </source>
</reference>
<dbReference type="InterPro" id="IPR020043">
    <property type="entry name" value="Deacetylase_Atu3266-like"/>
</dbReference>
<proteinExistence type="predicted"/>
<evidence type="ECO:0000313" key="2">
    <source>
        <dbReference type="Proteomes" id="UP000215256"/>
    </source>
</evidence>
<evidence type="ECO:0000313" key="1">
    <source>
        <dbReference type="EMBL" id="ASV87741.1"/>
    </source>
</evidence>